<feature type="site" description="Crucial to convey clamshell closure to channel opening" evidence="14">
    <location>
        <position position="656"/>
    </location>
</feature>
<keyword evidence="11" id="KW-1071">Ligand-gated ion channel</keyword>
<protein>
    <submittedName>
        <fullName evidence="19">Glutamate receptor</fullName>
    </submittedName>
</protein>
<dbReference type="Gene3D" id="3.40.190.10">
    <property type="entry name" value="Periplasmic binding protein-like II"/>
    <property type="match status" value="2"/>
</dbReference>
<dbReference type="InParanoid" id="A0A1V9X7M8"/>
<dbReference type="SUPFAM" id="SSF53850">
    <property type="entry name" value="Periplasmic binding protein-like II"/>
    <property type="match status" value="1"/>
</dbReference>
<keyword evidence="20" id="KW-1185">Reference proteome</keyword>
<dbReference type="PANTHER" id="PTHR18966">
    <property type="entry name" value="IONOTROPIC GLUTAMATE RECEPTOR"/>
    <property type="match status" value="1"/>
</dbReference>
<dbReference type="AlphaFoldDB" id="A0A1V9X7M8"/>
<evidence type="ECO:0000256" key="13">
    <source>
        <dbReference type="PIRSR" id="PIRSR601508-1"/>
    </source>
</evidence>
<reference evidence="19 20" key="1">
    <citation type="journal article" date="2017" name="Gigascience">
        <title>Draft genome of the honey bee ectoparasitic mite, Tropilaelaps mercedesae, is shaped by the parasitic life history.</title>
        <authorList>
            <person name="Dong X."/>
            <person name="Armstrong S.D."/>
            <person name="Xia D."/>
            <person name="Makepeace B.L."/>
            <person name="Darby A.C."/>
            <person name="Kadowaki T."/>
        </authorList>
    </citation>
    <scope>NUCLEOTIDE SEQUENCE [LARGE SCALE GENOMIC DNA]</scope>
    <source>
        <strain evidence="19">Wuxi-XJTLU</strain>
    </source>
</reference>
<feature type="transmembrane region" description="Helical" evidence="16">
    <location>
        <begin position="541"/>
        <end position="570"/>
    </location>
</feature>
<keyword evidence="15" id="KW-1015">Disulfide bond</keyword>
<dbReference type="Pfam" id="PF00060">
    <property type="entry name" value="Lig_chan"/>
    <property type="match status" value="1"/>
</dbReference>
<feature type="domain" description="Ionotropic glutamate receptor C-terminal" evidence="17">
    <location>
        <begin position="426"/>
        <end position="824"/>
    </location>
</feature>
<dbReference type="GO" id="GO:0038023">
    <property type="term" value="F:signaling receptor activity"/>
    <property type="evidence" value="ECO:0007669"/>
    <property type="project" value="InterPro"/>
</dbReference>
<feature type="transmembrane region" description="Helical" evidence="16">
    <location>
        <begin position="846"/>
        <end position="871"/>
    </location>
</feature>
<dbReference type="CDD" id="cd13717">
    <property type="entry name" value="PBP2_iGluR_putative"/>
    <property type="match status" value="1"/>
</dbReference>
<keyword evidence="4" id="KW-1003">Cell membrane</keyword>
<evidence type="ECO:0000256" key="10">
    <source>
        <dbReference type="ARBA" id="ARBA00023180"/>
    </source>
</evidence>
<evidence type="ECO:0000256" key="6">
    <source>
        <dbReference type="ARBA" id="ARBA00022989"/>
    </source>
</evidence>
<evidence type="ECO:0000256" key="11">
    <source>
        <dbReference type="ARBA" id="ARBA00023286"/>
    </source>
</evidence>
<dbReference type="Gene3D" id="1.10.287.70">
    <property type="match status" value="1"/>
</dbReference>
<feature type="domain" description="Ionotropic glutamate receptor L-glutamate and glycine-binding" evidence="18">
    <location>
        <begin position="436"/>
        <end position="496"/>
    </location>
</feature>
<dbReference type="SMART" id="SM00079">
    <property type="entry name" value="PBPe"/>
    <property type="match status" value="1"/>
</dbReference>
<dbReference type="SUPFAM" id="SSF81324">
    <property type="entry name" value="Voltage-gated potassium channels"/>
    <property type="match status" value="1"/>
</dbReference>
<feature type="site" description="Interaction with the cone snail toxin Con-ikot-ikot" evidence="14">
    <location>
        <position position="807"/>
    </location>
</feature>
<dbReference type="Pfam" id="PF10613">
    <property type="entry name" value="Lig_chan-Glu_bd"/>
    <property type="match status" value="1"/>
</dbReference>
<feature type="transmembrane region" description="Helical" evidence="16">
    <location>
        <begin position="626"/>
        <end position="649"/>
    </location>
</feature>
<evidence type="ECO:0000256" key="12">
    <source>
        <dbReference type="ARBA" id="ARBA00023303"/>
    </source>
</evidence>
<keyword evidence="3" id="KW-0813">Transport</keyword>
<dbReference type="Proteomes" id="UP000192247">
    <property type="component" value="Unassembled WGS sequence"/>
</dbReference>
<evidence type="ECO:0000259" key="18">
    <source>
        <dbReference type="SMART" id="SM00918"/>
    </source>
</evidence>
<dbReference type="InterPro" id="IPR001320">
    <property type="entry name" value="Iontro_rcpt_C"/>
</dbReference>
<evidence type="ECO:0000256" key="16">
    <source>
        <dbReference type="SAM" id="Phobius"/>
    </source>
</evidence>
<dbReference type="FunFam" id="3.40.190.10:FF:000142">
    <property type="entry name" value="Ionotropic receptor 25a"/>
    <property type="match status" value="1"/>
</dbReference>
<comment type="similarity">
    <text evidence="2">Belongs to the glutamate-gated ion channel (TC 1.A.10.1) family.</text>
</comment>
<dbReference type="InterPro" id="IPR019594">
    <property type="entry name" value="Glu/Gly-bd"/>
</dbReference>
<dbReference type="GO" id="GO:0005886">
    <property type="term" value="C:plasma membrane"/>
    <property type="evidence" value="ECO:0007669"/>
    <property type="project" value="UniProtKB-SubCell"/>
</dbReference>
<feature type="binding site" evidence="13">
    <location>
        <position position="761"/>
    </location>
    <ligand>
        <name>L-glutamate</name>
        <dbReference type="ChEBI" id="CHEBI:29985"/>
    </ligand>
</feature>
<dbReference type="PRINTS" id="PR00177">
    <property type="entry name" value="NMDARECEPTOR"/>
</dbReference>
<dbReference type="FunCoup" id="A0A1V9X7M8">
    <property type="interactions" value="2"/>
</dbReference>
<evidence type="ECO:0000256" key="5">
    <source>
        <dbReference type="ARBA" id="ARBA00022692"/>
    </source>
</evidence>
<accession>A0A1V9X7M8</accession>
<keyword evidence="6 16" id="KW-1133">Transmembrane helix</keyword>
<comment type="caution">
    <text evidence="19">The sequence shown here is derived from an EMBL/GenBank/DDBJ whole genome shotgun (WGS) entry which is preliminary data.</text>
</comment>
<keyword evidence="10" id="KW-0325">Glycoprotein</keyword>
<evidence type="ECO:0000256" key="8">
    <source>
        <dbReference type="ARBA" id="ARBA00023136"/>
    </source>
</evidence>
<dbReference type="SMART" id="SM00918">
    <property type="entry name" value="Lig_chan-Glu_bd"/>
    <property type="match status" value="1"/>
</dbReference>
<gene>
    <name evidence="19" type="ORF">BIW11_12170</name>
</gene>
<evidence type="ECO:0000256" key="7">
    <source>
        <dbReference type="ARBA" id="ARBA00023065"/>
    </source>
</evidence>
<organism evidence="19 20">
    <name type="scientific">Tropilaelaps mercedesae</name>
    <dbReference type="NCBI Taxonomy" id="418985"/>
    <lineage>
        <taxon>Eukaryota</taxon>
        <taxon>Metazoa</taxon>
        <taxon>Ecdysozoa</taxon>
        <taxon>Arthropoda</taxon>
        <taxon>Chelicerata</taxon>
        <taxon>Arachnida</taxon>
        <taxon>Acari</taxon>
        <taxon>Parasitiformes</taxon>
        <taxon>Mesostigmata</taxon>
        <taxon>Gamasina</taxon>
        <taxon>Dermanyssoidea</taxon>
        <taxon>Laelapidae</taxon>
        <taxon>Tropilaelaps</taxon>
    </lineage>
</organism>
<dbReference type="InterPro" id="IPR015683">
    <property type="entry name" value="Ionotropic_Glu_rcpt"/>
</dbReference>
<keyword evidence="9 19" id="KW-0675">Receptor</keyword>
<dbReference type="InterPro" id="IPR001508">
    <property type="entry name" value="Iono_Glu_rcpt_met"/>
</dbReference>
<evidence type="ECO:0000256" key="1">
    <source>
        <dbReference type="ARBA" id="ARBA00004651"/>
    </source>
</evidence>
<dbReference type="GO" id="GO:0015276">
    <property type="term" value="F:ligand-gated monoatomic ion channel activity"/>
    <property type="evidence" value="ECO:0007669"/>
    <property type="project" value="InterPro"/>
</dbReference>
<evidence type="ECO:0000256" key="2">
    <source>
        <dbReference type="ARBA" id="ARBA00008685"/>
    </source>
</evidence>
<keyword evidence="5 16" id="KW-0812">Transmembrane</keyword>
<keyword evidence="12" id="KW-0407">Ion channel</keyword>
<evidence type="ECO:0000313" key="20">
    <source>
        <dbReference type="Proteomes" id="UP000192247"/>
    </source>
</evidence>
<dbReference type="OrthoDB" id="5984008at2759"/>
<feature type="transmembrane region" description="Helical" evidence="16">
    <location>
        <begin position="20"/>
        <end position="45"/>
    </location>
</feature>
<keyword evidence="8 16" id="KW-0472">Membrane</keyword>
<evidence type="ECO:0000256" key="4">
    <source>
        <dbReference type="ARBA" id="ARBA00022475"/>
    </source>
</evidence>
<evidence type="ECO:0000256" key="14">
    <source>
        <dbReference type="PIRSR" id="PIRSR601508-2"/>
    </source>
</evidence>
<name>A0A1V9X7M8_9ACAR</name>
<dbReference type="EMBL" id="MNPL01020428">
    <property type="protein sequence ID" value="OQR69585.1"/>
    <property type="molecule type" value="Genomic_DNA"/>
</dbReference>
<evidence type="ECO:0000256" key="9">
    <source>
        <dbReference type="ARBA" id="ARBA00023170"/>
    </source>
</evidence>
<proteinExistence type="inferred from homology"/>
<evidence type="ECO:0000313" key="19">
    <source>
        <dbReference type="EMBL" id="OQR69585.1"/>
    </source>
</evidence>
<evidence type="ECO:0000259" key="17">
    <source>
        <dbReference type="SMART" id="SM00079"/>
    </source>
</evidence>
<feature type="binding site" evidence="13">
    <location>
        <position position="505"/>
    </location>
    <ligand>
        <name>L-glutamate</name>
        <dbReference type="ChEBI" id="CHEBI:29985"/>
    </ligand>
</feature>
<feature type="binding site" evidence="13">
    <location>
        <position position="512"/>
    </location>
    <ligand>
        <name>L-glutamate</name>
        <dbReference type="ChEBI" id="CHEBI:29985"/>
    </ligand>
</feature>
<evidence type="ECO:0000256" key="15">
    <source>
        <dbReference type="PIRSR" id="PIRSR601508-3"/>
    </source>
</evidence>
<dbReference type="FunFam" id="1.10.287.70:FF:000080">
    <property type="entry name" value="Glutamate receptor ionotropic, kainate"/>
    <property type="match status" value="1"/>
</dbReference>
<keyword evidence="7" id="KW-0406">Ion transport</keyword>
<evidence type="ECO:0000256" key="3">
    <source>
        <dbReference type="ARBA" id="ARBA00022448"/>
    </source>
</evidence>
<dbReference type="STRING" id="418985.A0A1V9X7M8"/>
<sequence>MSKQSHFCASVTLGGRTYRISYLLVITLLLFENVLGQTLNIAVIVEKRFELARQAIDNGLKKAKNDGKPIEWKFIVLDTEGETKGLCNMILANKPSLVINTVRTPGSNYYKLTKAIKETLKNLAMPTLDLSYGSTDEYQLSGWNKNTENERSYLIHVTPPGDSYTQAVRELSIRMDLATAGILYDKSVIIDHKYARLLENVPTRHIMREVSESYADFENKTKVIQSTDVSNYFVVGTIQHLSNALEAAQKNNWKPRHHCWVLLTKQEGEPLCESCANHEVFFVHPVDADDKRVGTEGAYGNEKLDGMFYEEIAYYTVMRIFASPKYSKEPITASCAGESTARNDYNLTEALTSSKLQIRYGEVLFPNTKHSRSGHQIIRMKVAHFNYTTAKVRQENEKGYFVYSGDSTTWQKNEQSSMEQFGSVTFYRVVTIVQPPFVYEGNGTGPAFRGYCIDLLDEIKKILKFEYTVYGVEDKHFGSKNKDTGQWNGLIGDLVKKKAEIALGPIAVMAERETVVDFTVPYYDLVGLSILMKKPEIKPSLFKFLTVLETNVWGCILAAYFFTSFLMFIFDRLSPYSYRNNKEKYKDDDEKREFTLKECLWFCMTSLTPQGGGEAPRNLSGRLVAATWWLFGFIIIASYTANLAAFLTVSRLESPIESLDDLSKQYKVKYAPQADTTASTYFFRMANIEEKFYEIWKNMSLDDSLTDDQRAELAVWDYPVSDKYTKIWWTMQEADLPKTFEEGVARVKNSQGGDGFAFIADATQIKYATMTNCDLTQIGSEFSRKPLALAVQQNSPLRDQLSSAILKLLNQRKLESLKETWWNQNPEKKNCDDEGKNNDGISIKNIGGVFIVIFIGVVMACITLVFEYFWYKNKKPRSKVVSVKDHMPQKK</sequence>
<comment type="subcellular location">
    <subcellularLocation>
        <location evidence="1">Cell membrane</location>
        <topology evidence="1">Multi-pass membrane protein</topology>
    </subcellularLocation>
</comment>
<feature type="disulfide bond" evidence="15">
    <location>
        <begin position="773"/>
        <end position="831"/>
    </location>
</feature>